<evidence type="ECO:0000256" key="4">
    <source>
        <dbReference type="ARBA" id="ARBA00022723"/>
    </source>
</evidence>
<proteinExistence type="inferred from homology"/>
<dbReference type="SUPFAM" id="SSF52540">
    <property type="entry name" value="P-loop containing nucleoside triphosphate hydrolases"/>
    <property type="match status" value="1"/>
</dbReference>
<dbReference type="OrthoDB" id="9807318at2"/>
<feature type="domain" description="OCT" evidence="12">
    <location>
        <begin position="352"/>
        <end position="429"/>
    </location>
</feature>
<dbReference type="NCBIfam" id="TIGR03595">
    <property type="entry name" value="Obg_CgtA_exten"/>
    <property type="match status" value="1"/>
</dbReference>
<evidence type="ECO:0000313" key="14">
    <source>
        <dbReference type="EMBL" id="SHL05183.1"/>
    </source>
</evidence>
<gene>
    <name evidence="9" type="primary">obg</name>
    <name evidence="14" type="ORF">SAMN05443507_1348</name>
</gene>
<dbReference type="GO" id="GO:0005525">
    <property type="term" value="F:GTP binding"/>
    <property type="evidence" value="ECO:0007669"/>
    <property type="project" value="UniProtKB-UniRule"/>
</dbReference>
<dbReference type="CDD" id="cd01898">
    <property type="entry name" value="Obg"/>
    <property type="match status" value="1"/>
</dbReference>
<evidence type="ECO:0000259" key="13">
    <source>
        <dbReference type="PROSITE" id="PS51883"/>
    </source>
</evidence>
<dbReference type="PANTHER" id="PTHR11702">
    <property type="entry name" value="DEVELOPMENTALLY REGULATED GTP-BINDING PROTEIN-RELATED"/>
    <property type="match status" value="1"/>
</dbReference>
<sequence length="429" mass="48128">MFIDQAKIYVKGGDGGDGIVSYRREKYVPLGGPAGGDGGRGGDVVFIVDEGLRTLIDFKYQKHFKAKSGERGKPKNQHGASADDFIVKVPPGTVIRDLDTNEFLGDLVHHGQKLVVAKGGRGGRGNTRFASESNKAPDMAEKGEPGQERWIELELKVLADVGLIGFPSVGKSTLLSKVSAARPKVAAYPFTTLTPELGVVRLDEGRSFVMADLPGLIEGAHEGHGLGLDFLRHIERTLLLIHVIDMAAMEGRDPISDYEIIQHELKYYHKHLEDKPQIVVANKMDVPDAQEHLQKFLHRYPELQVLTVSTLTGEGLDKLLNMTYENLQVILNQRKEEEKLQENQPSEEKKIYRFEENKKFEIRKEGNRYIVISSQLEKMIKMTNFSQQDAVFRFQRIMKLQGVDEALRQKGAQDGDTVQIGDMEFDFVE</sequence>
<keyword evidence="4 9" id="KW-0479">Metal-binding</keyword>
<dbReference type="Gene3D" id="3.40.50.300">
    <property type="entry name" value="P-loop containing nucleotide triphosphate hydrolases"/>
    <property type="match status" value="1"/>
</dbReference>
<evidence type="ECO:0000256" key="10">
    <source>
        <dbReference type="SAM" id="MobiDB-lite"/>
    </source>
</evidence>
<dbReference type="RefSeq" id="WP_072875259.1">
    <property type="nucleotide sequence ID" value="NZ_FRAF01000034.1"/>
</dbReference>
<dbReference type="Proteomes" id="UP000184016">
    <property type="component" value="Unassembled WGS sequence"/>
</dbReference>
<dbReference type="InterPro" id="IPR005225">
    <property type="entry name" value="Small_GTP-bd"/>
</dbReference>
<dbReference type="GO" id="GO:0000287">
    <property type="term" value="F:magnesium ion binding"/>
    <property type="evidence" value="ECO:0007669"/>
    <property type="project" value="InterPro"/>
</dbReference>
<feature type="binding site" evidence="9">
    <location>
        <position position="172"/>
    </location>
    <ligand>
        <name>Mg(2+)</name>
        <dbReference type="ChEBI" id="CHEBI:18420"/>
    </ligand>
</feature>
<evidence type="ECO:0000259" key="11">
    <source>
        <dbReference type="PROSITE" id="PS51710"/>
    </source>
</evidence>
<feature type="binding site" evidence="9">
    <location>
        <begin position="282"/>
        <end position="285"/>
    </location>
    <ligand>
        <name>GTP</name>
        <dbReference type="ChEBI" id="CHEBI:37565"/>
    </ligand>
</feature>
<comment type="subunit">
    <text evidence="9">Monomer.</text>
</comment>
<comment type="similarity">
    <text evidence="2 9">Belongs to the TRAFAC class OBG-HflX-like GTPase superfamily. OBG GTPase family.</text>
</comment>
<dbReference type="STRING" id="1830138.SAMN05443507_1348"/>
<comment type="subcellular location">
    <subcellularLocation>
        <location evidence="9">Cytoplasm</location>
    </subcellularLocation>
</comment>
<keyword evidence="3 9" id="KW-0963">Cytoplasm</keyword>
<dbReference type="PANTHER" id="PTHR11702:SF31">
    <property type="entry name" value="MITOCHONDRIAL RIBOSOME-ASSOCIATED GTPASE 2"/>
    <property type="match status" value="1"/>
</dbReference>
<dbReference type="InterPro" id="IPR015349">
    <property type="entry name" value="OCT_dom"/>
</dbReference>
<keyword evidence="7 9" id="KW-0460">Magnesium</keyword>
<dbReference type="InterPro" id="IPR036726">
    <property type="entry name" value="GTP1_OBG_dom_sf"/>
</dbReference>
<dbReference type="AlphaFoldDB" id="A0A1M6XGZ7"/>
<feature type="binding site" evidence="9">
    <location>
        <begin position="165"/>
        <end position="172"/>
    </location>
    <ligand>
        <name>GTP</name>
        <dbReference type="ChEBI" id="CHEBI:37565"/>
    </ligand>
</feature>
<dbReference type="GO" id="GO:0005737">
    <property type="term" value="C:cytoplasm"/>
    <property type="evidence" value="ECO:0007669"/>
    <property type="project" value="UniProtKB-SubCell"/>
</dbReference>
<feature type="binding site" evidence="9">
    <location>
        <position position="192"/>
    </location>
    <ligand>
        <name>Mg(2+)</name>
        <dbReference type="ChEBI" id="CHEBI:18420"/>
    </ligand>
</feature>
<dbReference type="PIRSF" id="PIRSF002401">
    <property type="entry name" value="GTP_bd_Obg/CgtA"/>
    <property type="match status" value="1"/>
</dbReference>
<feature type="domain" description="OBG-type G" evidence="11">
    <location>
        <begin position="159"/>
        <end position="328"/>
    </location>
</feature>
<dbReference type="InterPro" id="IPR031167">
    <property type="entry name" value="G_OBG"/>
</dbReference>
<dbReference type="NCBIfam" id="TIGR00231">
    <property type="entry name" value="small_GTP"/>
    <property type="match status" value="1"/>
</dbReference>
<evidence type="ECO:0000256" key="5">
    <source>
        <dbReference type="ARBA" id="ARBA00022741"/>
    </source>
</evidence>
<evidence type="ECO:0000256" key="9">
    <source>
        <dbReference type="HAMAP-Rule" id="MF_01454"/>
    </source>
</evidence>
<name>A0A1M6XGZ7_9BACL</name>
<dbReference type="PROSITE" id="PS51883">
    <property type="entry name" value="OBG"/>
    <property type="match status" value="1"/>
</dbReference>
<dbReference type="FunFam" id="2.70.210.12:FF:000001">
    <property type="entry name" value="GTPase Obg"/>
    <property type="match status" value="1"/>
</dbReference>
<feature type="binding site" evidence="9">
    <location>
        <begin position="309"/>
        <end position="311"/>
    </location>
    <ligand>
        <name>GTP</name>
        <dbReference type="ChEBI" id="CHEBI:37565"/>
    </ligand>
</feature>
<dbReference type="Pfam" id="PF01926">
    <property type="entry name" value="MMR_HSR1"/>
    <property type="match status" value="1"/>
</dbReference>
<dbReference type="GO" id="GO:0042254">
    <property type="term" value="P:ribosome biogenesis"/>
    <property type="evidence" value="ECO:0007669"/>
    <property type="project" value="UniProtKB-UniRule"/>
</dbReference>
<dbReference type="HAMAP" id="MF_01454">
    <property type="entry name" value="GTPase_Obg"/>
    <property type="match status" value="1"/>
</dbReference>
<dbReference type="InterPro" id="IPR036346">
    <property type="entry name" value="GTP-bd_prot_GTP1/OBG_C_sf"/>
</dbReference>
<feature type="binding site" evidence="9">
    <location>
        <begin position="190"/>
        <end position="194"/>
    </location>
    <ligand>
        <name>GTP</name>
        <dbReference type="ChEBI" id="CHEBI:37565"/>
    </ligand>
</feature>
<evidence type="ECO:0000256" key="2">
    <source>
        <dbReference type="ARBA" id="ARBA00007699"/>
    </source>
</evidence>
<dbReference type="NCBIfam" id="TIGR02729">
    <property type="entry name" value="Obg_CgtA"/>
    <property type="match status" value="1"/>
</dbReference>
<dbReference type="Gene3D" id="2.70.210.12">
    <property type="entry name" value="GTP1/OBG domain"/>
    <property type="match status" value="1"/>
</dbReference>
<dbReference type="NCBIfam" id="NF008955">
    <property type="entry name" value="PRK12297.1"/>
    <property type="match status" value="1"/>
</dbReference>
<dbReference type="InterPro" id="IPR006169">
    <property type="entry name" value="GTP1_OBG_dom"/>
</dbReference>
<dbReference type="Pfam" id="PF01018">
    <property type="entry name" value="GTP1_OBG"/>
    <property type="match status" value="1"/>
</dbReference>
<dbReference type="InterPro" id="IPR014100">
    <property type="entry name" value="GTP-bd_Obg/CgtA"/>
</dbReference>
<evidence type="ECO:0000256" key="6">
    <source>
        <dbReference type="ARBA" id="ARBA00022801"/>
    </source>
</evidence>
<keyword evidence="5 9" id="KW-0547">Nucleotide-binding</keyword>
<comment type="function">
    <text evidence="9">An essential GTPase which binds GTP, GDP and possibly (p)ppGpp with moderate affinity, with high nucleotide exchange rates and a fairly low GTP hydrolysis rate. Plays a role in control of the cell cycle, stress response, ribosome biogenesis and in those bacteria that undergo differentiation, in morphogenesis control.</text>
</comment>
<dbReference type="PROSITE" id="PS51881">
    <property type="entry name" value="OCT"/>
    <property type="match status" value="1"/>
</dbReference>
<dbReference type="NCBIfam" id="NF008954">
    <property type="entry name" value="PRK12296.1"/>
    <property type="match status" value="1"/>
</dbReference>
<dbReference type="PRINTS" id="PR00326">
    <property type="entry name" value="GTP1OBG"/>
</dbReference>
<feature type="domain" description="Obg" evidence="13">
    <location>
        <begin position="1"/>
        <end position="158"/>
    </location>
</feature>
<comment type="cofactor">
    <cofactor evidence="1 9">
        <name>Mg(2+)</name>
        <dbReference type="ChEBI" id="CHEBI:18420"/>
    </cofactor>
</comment>
<feature type="region of interest" description="Disordered" evidence="10">
    <location>
        <begin position="119"/>
        <end position="145"/>
    </location>
</feature>
<organism evidence="14 15">
    <name type="scientific">Alicyclobacillus tolerans</name>
    <dbReference type="NCBI Taxonomy" id="90970"/>
    <lineage>
        <taxon>Bacteria</taxon>
        <taxon>Bacillati</taxon>
        <taxon>Bacillota</taxon>
        <taxon>Bacilli</taxon>
        <taxon>Bacillales</taxon>
        <taxon>Alicyclobacillaceae</taxon>
        <taxon>Alicyclobacillus</taxon>
    </lineage>
</organism>
<evidence type="ECO:0000313" key="15">
    <source>
        <dbReference type="Proteomes" id="UP000184016"/>
    </source>
</evidence>
<dbReference type="SUPFAM" id="SSF82051">
    <property type="entry name" value="Obg GTP-binding protein N-terminal domain"/>
    <property type="match status" value="1"/>
</dbReference>
<dbReference type="SUPFAM" id="SSF102741">
    <property type="entry name" value="Obg GTP-binding protein C-terminal domain"/>
    <property type="match status" value="1"/>
</dbReference>
<evidence type="ECO:0000256" key="1">
    <source>
        <dbReference type="ARBA" id="ARBA00001946"/>
    </source>
</evidence>
<accession>A0A1M6XGZ7</accession>
<dbReference type="GO" id="GO:0003924">
    <property type="term" value="F:GTPase activity"/>
    <property type="evidence" value="ECO:0007669"/>
    <property type="project" value="UniProtKB-UniRule"/>
</dbReference>
<keyword evidence="8 9" id="KW-0342">GTP-binding</keyword>
<evidence type="ECO:0000256" key="7">
    <source>
        <dbReference type="ARBA" id="ARBA00022842"/>
    </source>
</evidence>
<evidence type="ECO:0000256" key="8">
    <source>
        <dbReference type="ARBA" id="ARBA00023134"/>
    </source>
</evidence>
<dbReference type="Pfam" id="PF09269">
    <property type="entry name" value="DUF1967"/>
    <property type="match status" value="1"/>
</dbReference>
<evidence type="ECO:0000259" key="12">
    <source>
        <dbReference type="PROSITE" id="PS51881"/>
    </source>
</evidence>
<dbReference type="Gene3D" id="3.30.300.350">
    <property type="entry name" value="GTP-binding protein OBG, C-terminal domain"/>
    <property type="match status" value="1"/>
</dbReference>
<dbReference type="InterPro" id="IPR006073">
    <property type="entry name" value="GTP-bd"/>
</dbReference>
<dbReference type="EMBL" id="FRAF01000034">
    <property type="protein sequence ID" value="SHL05183.1"/>
    <property type="molecule type" value="Genomic_DNA"/>
</dbReference>
<dbReference type="InterPro" id="IPR006074">
    <property type="entry name" value="GTP1-OBG_CS"/>
</dbReference>
<protein>
    <recommendedName>
        <fullName evidence="9">GTPase Obg</fullName>
        <ecNumber evidence="9">3.6.5.-</ecNumber>
    </recommendedName>
    <alternativeName>
        <fullName evidence="9">GTP-binding protein Obg</fullName>
    </alternativeName>
</protein>
<dbReference type="InterPro" id="IPR045086">
    <property type="entry name" value="OBG_GTPase"/>
</dbReference>
<dbReference type="PROSITE" id="PS51710">
    <property type="entry name" value="G_OBG"/>
    <property type="match status" value="1"/>
</dbReference>
<dbReference type="NCBIfam" id="NF008956">
    <property type="entry name" value="PRK12299.1"/>
    <property type="match status" value="1"/>
</dbReference>
<feature type="binding site" evidence="9">
    <location>
        <begin position="212"/>
        <end position="215"/>
    </location>
    <ligand>
        <name>GTP</name>
        <dbReference type="ChEBI" id="CHEBI:37565"/>
    </ligand>
</feature>
<dbReference type="InterPro" id="IPR027417">
    <property type="entry name" value="P-loop_NTPase"/>
</dbReference>
<reference evidence="15" key="1">
    <citation type="submission" date="2016-11" db="EMBL/GenBank/DDBJ databases">
        <authorList>
            <person name="Varghese N."/>
            <person name="Submissions S."/>
        </authorList>
    </citation>
    <scope>NUCLEOTIDE SEQUENCE [LARGE SCALE GENOMIC DNA]</scope>
    <source>
        <strain evidence="15">USBA-503</strain>
    </source>
</reference>
<keyword evidence="6 9" id="KW-0378">Hydrolase</keyword>
<keyword evidence="15" id="KW-1185">Reference proteome</keyword>
<evidence type="ECO:0000256" key="3">
    <source>
        <dbReference type="ARBA" id="ARBA00022490"/>
    </source>
</evidence>
<dbReference type="EC" id="3.6.5.-" evidence="9"/>
<dbReference type="PROSITE" id="PS00905">
    <property type="entry name" value="GTP1_OBG"/>
    <property type="match status" value="1"/>
</dbReference>